<dbReference type="AlphaFoldDB" id="Q4V6B7"/>
<feature type="region of interest" description="Disordered" evidence="1">
    <location>
        <begin position="31"/>
        <end position="71"/>
    </location>
</feature>
<protein>
    <submittedName>
        <fullName evidence="2">IP05295p</fullName>
    </submittedName>
</protein>
<accession>Q4V6B7</accession>
<evidence type="ECO:0000256" key="1">
    <source>
        <dbReference type="SAM" id="MobiDB-lite"/>
    </source>
</evidence>
<feature type="compositionally biased region" description="Basic and acidic residues" evidence="1">
    <location>
        <begin position="32"/>
        <end position="42"/>
    </location>
</feature>
<proteinExistence type="evidence at transcript level"/>
<reference evidence="2" key="1">
    <citation type="submission" date="2005-05" db="EMBL/GenBank/DDBJ databases">
        <authorList>
            <person name="Stapleton M."/>
            <person name="Carlson J."/>
            <person name="Chavez C."/>
            <person name="Frise E."/>
            <person name="George R."/>
            <person name="Pacleb J."/>
            <person name="Park S."/>
            <person name="Wan K."/>
            <person name="Yu C."/>
            <person name="Celniker S."/>
        </authorList>
    </citation>
    <scope>NUCLEOTIDE SEQUENCE</scope>
</reference>
<sequence>MGRKSCSLTSLLAPVATLLVFPLLLLLPTHRKSTEPPDERRGLPMSSRRIPGLGRRGAGAGGLRKDSPLLSPEVPAAAAGSSSFCMAKKERTLTLRIAIIHRAHTTAVQRQRGLTTSVSWPGL</sequence>
<evidence type="ECO:0000313" key="2">
    <source>
        <dbReference type="EMBL" id="AAY54805.1"/>
    </source>
</evidence>
<name>Q4V6B7_DROME</name>
<dbReference type="EMBL" id="BT022389">
    <property type="protein sequence ID" value="AAY54805.1"/>
    <property type="molecule type" value="mRNA"/>
</dbReference>
<organism evidence="2">
    <name type="scientific">Drosophila melanogaster</name>
    <name type="common">Fruit fly</name>
    <dbReference type="NCBI Taxonomy" id="7227"/>
    <lineage>
        <taxon>Eukaryota</taxon>
        <taxon>Metazoa</taxon>
        <taxon>Ecdysozoa</taxon>
        <taxon>Arthropoda</taxon>
        <taxon>Hexapoda</taxon>
        <taxon>Insecta</taxon>
        <taxon>Pterygota</taxon>
        <taxon>Neoptera</taxon>
        <taxon>Endopterygota</taxon>
        <taxon>Diptera</taxon>
        <taxon>Brachycera</taxon>
        <taxon>Muscomorpha</taxon>
        <taxon>Ephydroidea</taxon>
        <taxon>Drosophilidae</taxon>
        <taxon>Drosophila</taxon>
        <taxon>Sophophora</taxon>
    </lineage>
</organism>